<evidence type="ECO:0000256" key="7">
    <source>
        <dbReference type="ARBA" id="ARBA00022490"/>
    </source>
</evidence>
<comment type="function">
    <text evidence="1 15 17">Specifically methylates guanosine-37 in various tRNAs.</text>
</comment>
<dbReference type="EC" id="2.1.1.228" evidence="5 15"/>
<dbReference type="InterPro" id="IPR029028">
    <property type="entry name" value="Alpha/beta_knot_MTases"/>
</dbReference>
<dbReference type="NCBIfam" id="NF000648">
    <property type="entry name" value="PRK00026.1"/>
    <property type="match status" value="1"/>
</dbReference>
<evidence type="ECO:0000256" key="15">
    <source>
        <dbReference type="HAMAP-Rule" id="MF_00605"/>
    </source>
</evidence>
<evidence type="ECO:0000256" key="18">
    <source>
        <dbReference type="SAM" id="MobiDB-lite"/>
    </source>
</evidence>
<dbReference type="RefSeq" id="WP_246012934.1">
    <property type="nucleotide sequence ID" value="NZ_BIMR01000009.1"/>
</dbReference>
<evidence type="ECO:0000256" key="13">
    <source>
        <dbReference type="ARBA" id="ARBA00033392"/>
    </source>
</evidence>
<evidence type="ECO:0000313" key="20">
    <source>
        <dbReference type="EMBL" id="GCE75083.1"/>
    </source>
</evidence>
<organism evidence="20 21">
    <name type="scientific">Cellulomonas biazotea</name>
    <dbReference type="NCBI Taxonomy" id="1709"/>
    <lineage>
        <taxon>Bacteria</taxon>
        <taxon>Bacillati</taxon>
        <taxon>Actinomycetota</taxon>
        <taxon>Actinomycetes</taxon>
        <taxon>Micrococcales</taxon>
        <taxon>Cellulomonadaceae</taxon>
        <taxon>Cellulomonas</taxon>
    </lineage>
</organism>
<comment type="subunit">
    <text evidence="4 15 17">Homodimer.</text>
</comment>
<dbReference type="InterPro" id="IPR029026">
    <property type="entry name" value="tRNA_m1G_MTases_N"/>
</dbReference>
<keyword evidence="11 15" id="KW-0819">tRNA processing</keyword>
<feature type="binding site" evidence="15 16">
    <location>
        <position position="109"/>
    </location>
    <ligand>
        <name>S-adenosyl-L-methionine</name>
        <dbReference type="ChEBI" id="CHEBI:59789"/>
    </ligand>
</feature>
<comment type="caution">
    <text evidence="20">The sequence shown here is derived from an EMBL/GenBank/DDBJ whole genome shotgun (WGS) entry which is preliminary data.</text>
</comment>
<evidence type="ECO:0000313" key="21">
    <source>
        <dbReference type="Proteomes" id="UP000289954"/>
    </source>
</evidence>
<proteinExistence type="inferred from homology"/>
<accession>A0A402DLT1</accession>
<keyword evidence="7 15" id="KW-0963">Cytoplasm</keyword>
<dbReference type="Gene3D" id="1.10.1270.20">
    <property type="entry name" value="tRNA(m1g37)methyltransferase, domain 2"/>
    <property type="match status" value="1"/>
</dbReference>
<keyword evidence="10 15" id="KW-0949">S-adenosyl-L-methionine</keyword>
<evidence type="ECO:0000256" key="10">
    <source>
        <dbReference type="ARBA" id="ARBA00022691"/>
    </source>
</evidence>
<evidence type="ECO:0000256" key="5">
    <source>
        <dbReference type="ARBA" id="ARBA00012807"/>
    </source>
</evidence>
<keyword evidence="21" id="KW-1185">Reference proteome</keyword>
<gene>
    <name evidence="15 20" type="primary">trmD</name>
    <name evidence="20" type="ORF">CBZ_01390</name>
</gene>
<evidence type="ECO:0000256" key="2">
    <source>
        <dbReference type="ARBA" id="ARBA00004496"/>
    </source>
</evidence>
<dbReference type="Pfam" id="PF01746">
    <property type="entry name" value="tRNA_m1G_MT"/>
    <property type="match status" value="1"/>
</dbReference>
<dbReference type="PANTHER" id="PTHR46417:SF1">
    <property type="entry name" value="TRNA (GUANINE-N(1)-)-METHYLTRANSFERASE"/>
    <property type="match status" value="1"/>
</dbReference>
<feature type="binding site" evidence="15 16">
    <location>
        <begin position="135"/>
        <end position="140"/>
    </location>
    <ligand>
        <name>S-adenosyl-L-methionine</name>
        <dbReference type="ChEBI" id="CHEBI:59789"/>
    </ligand>
</feature>
<sequence length="280" mass="29874">MRVDVVSIFPDYLAPLDLSLVGKARTAGLLDLRVHDLRDWTTDRHRTVDDTPFGGGAGMVMRPDVWGRALDDVLDDGAHLLLPTPSGAPLTQRTAEALAGEQHLVVACGRYEGIDARVAEHYATRPGVTVSEFSIGDYVLNGGEVAALVLVEAVARLLPGVVGNPESLVEESHGAAGLLEYPVFTKPPSWAELDVPEVLLSGHHARIARWRRDQALLRTAARRPDMLDALAADPGAFDAHDLRTLADAGWAPSRGSSDTGGDADRGHDRGRRPAADGPTA</sequence>
<dbReference type="InterPro" id="IPR023148">
    <property type="entry name" value="tRNA_m1G_MeTrfase_C_sf"/>
</dbReference>
<evidence type="ECO:0000259" key="19">
    <source>
        <dbReference type="Pfam" id="PF01746"/>
    </source>
</evidence>
<keyword evidence="9 15" id="KW-0808">Transferase</keyword>
<dbReference type="FunFam" id="3.40.1280.10:FF:000001">
    <property type="entry name" value="tRNA (guanine-N(1)-)-methyltransferase"/>
    <property type="match status" value="1"/>
</dbReference>
<keyword evidence="8 15" id="KW-0489">Methyltransferase</keyword>
<evidence type="ECO:0000256" key="8">
    <source>
        <dbReference type="ARBA" id="ARBA00022603"/>
    </source>
</evidence>
<name>A0A402DLT1_9CELL</name>
<dbReference type="GO" id="GO:0052906">
    <property type="term" value="F:tRNA (guanine(37)-N1)-methyltransferase activity"/>
    <property type="evidence" value="ECO:0007669"/>
    <property type="project" value="UniProtKB-UniRule"/>
</dbReference>
<dbReference type="GO" id="GO:0002939">
    <property type="term" value="P:tRNA N1-guanine methylation"/>
    <property type="evidence" value="ECO:0007669"/>
    <property type="project" value="TreeGrafter"/>
</dbReference>
<evidence type="ECO:0000256" key="11">
    <source>
        <dbReference type="ARBA" id="ARBA00022694"/>
    </source>
</evidence>
<feature type="domain" description="tRNA methyltransferase TRMD/TRM10-type" evidence="19">
    <location>
        <begin position="1"/>
        <end position="227"/>
    </location>
</feature>
<dbReference type="NCBIfam" id="TIGR00088">
    <property type="entry name" value="trmD"/>
    <property type="match status" value="1"/>
</dbReference>
<dbReference type="PANTHER" id="PTHR46417">
    <property type="entry name" value="TRNA (GUANINE-N(1)-)-METHYLTRANSFERASE"/>
    <property type="match status" value="1"/>
</dbReference>
<dbReference type="EMBL" id="BIMR01000009">
    <property type="protein sequence ID" value="GCE75083.1"/>
    <property type="molecule type" value="Genomic_DNA"/>
</dbReference>
<reference evidence="20 21" key="1">
    <citation type="submission" date="2019-01" db="EMBL/GenBank/DDBJ databases">
        <title>Draft genome sequence of Cellulomonas takizawaensis strain TKZ-21.</title>
        <authorList>
            <person name="Yamamura H."/>
            <person name="Hayashi T."/>
            <person name="Hamada M."/>
            <person name="Serisawa Y."/>
            <person name="Matsuyama K."/>
            <person name="Nakagawa Y."/>
            <person name="Otoguro M."/>
            <person name="Yanagida F."/>
            <person name="Hayakawa M."/>
        </authorList>
    </citation>
    <scope>NUCLEOTIDE SEQUENCE [LARGE SCALE GENOMIC DNA]</scope>
    <source>
        <strain evidence="20 21">NBRC12680</strain>
    </source>
</reference>
<dbReference type="GO" id="GO:0005829">
    <property type="term" value="C:cytosol"/>
    <property type="evidence" value="ECO:0007669"/>
    <property type="project" value="TreeGrafter"/>
</dbReference>
<evidence type="ECO:0000256" key="1">
    <source>
        <dbReference type="ARBA" id="ARBA00002634"/>
    </source>
</evidence>
<dbReference type="InterPro" id="IPR016009">
    <property type="entry name" value="tRNA_MeTrfase_TRMD/TRM10"/>
</dbReference>
<evidence type="ECO:0000256" key="9">
    <source>
        <dbReference type="ARBA" id="ARBA00022679"/>
    </source>
</evidence>
<dbReference type="Proteomes" id="UP000289954">
    <property type="component" value="Unassembled WGS sequence"/>
</dbReference>
<evidence type="ECO:0000256" key="16">
    <source>
        <dbReference type="PIRSR" id="PIRSR000386-1"/>
    </source>
</evidence>
<evidence type="ECO:0000256" key="4">
    <source>
        <dbReference type="ARBA" id="ARBA00011738"/>
    </source>
</evidence>
<comment type="similarity">
    <text evidence="3 15 17">Belongs to the RNA methyltransferase TrmD family.</text>
</comment>
<protein>
    <recommendedName>
        <fullName evidence="6 15">tRNA (guanine-N(1)-)-methyltransferase</fullName>
        <ecNumber evidence="5 15">2.1.1.228</ecNumber>
    </recommendedName>
    <alternativeName>
        <fullName evidence="12 15">M1G-methyltransferase</fullName>
    </alternativeName>
    <alternativeName>
        <fullName evidence="13 15">tRNA [GM37] methyltransferase</fullName>
    </alternativeName>
</protein>
<evidence type="ECO:0000256" key="12">
    <source>
        <dbReference type="ARBA" id="ARBA00029736"/>
    </source>
</evidence>
<dbReference type="SUPFAM" id="SSF75217">
    <property type="entry name" value="alpha/beta knot"/>
    <property type="match status" value="1"/>
</dbReference>
<feature type="region of interest" description="Disordered" evidence="18">
    <location>
        <begin position="248"/>
        <end position="280"/>
    </location>
</feature>
<dbReference type="Gene3D" id="3.40.1280.10">
    <property type="match status" value="1"/>
</dbReference>
<dbReference type="InterPro" id="IPR002649">
    <property type="entry name" value="tRNA_m1G_MeTrfase_TrmD"/>
</dbReference>
<comment type="subcellular location">
    <subcellularLocation>
        <location evidence="2 15 17">Cytoplasm</location>
    </subcellularLocation>
</comment>
<evidence type="ECO:0000256" key="6">
    <source>
        <dbReference type="ARBA" id="ARBA00014679"/>
    </source>
</evidence>
<dbReference type="PIRSF" id="PIRSF000386">
    <property type="entry name" value="tRNA_mtase"/>
    <property type="match status" value="1"/>
</dbReference>
<dbReference type="FunFam" id="1.10.1270.20:FF:000002">
    <property type="entry name" value="tRNA (guanine-N(1)-)-methyltransferase"/>
    <property type="match status" value="1"/>
</dbReference>
<evidence type="ECO:0000256" key="14">
    <source>
        <dbReference type="ARBA" id="ARBA00047783"/>
    </source>
</evidence>
<evidence type="ECO:0000256" key="3">
    <source>
        <dbReference type="ARBA" id="ARBA00007630"/>
    </source>
</evidence>
<dbReference type="CDD" id="cd18080">
    <property type="entry name" value="TrmD-like"/>
    <property type="match status" value="1"/>
</dbReference>
<dbReference type="AlphaFoldDB" id="A0A402DLT1"/>
<evidence type="ECO:0000256" key="17">
    <source>
        <dbReference type="RuleBase" id="RU003464"/>
    </source>
</evidence>
<feature type="compositionally biased region" description="Basic and acidic residues" evidence="18">
    <location>
        <begin position="262"/>
        <end position="274"/>
    </location>
</feature>
<dbReference type="HAMAP" id="MF_00605">
    <property type="entry name" value="TrmD"/>
    <property type="match status" value="1"/>
</dbReference>
<comment type="catalytic activity">
    <reaction evidence="14 15 17">
        <text>guanosine(37) in tRNA + S-adenosyl-L-methionine = N(1)-methylguanosine(37) in tRNA + S-adenosyl-L-homocysteine + H(+)</text>
        <dbReference type="Rhea" id="RHEA:36899"/>
        <dbReference type="Rhea" id="RHEA-COMP:10145"/>
        <dbReference type="Rhea" id="RHEA-COMP:10147"/>
        <dbReference type="ChEBI" id="CHEBI:15378"/>
        <dbReference type="ChEBI" id="CHEBI:57856"/>
        <dbReference type="ChEBI" id="CHEBI:59789"/>
        <dbReference type="ChEBI" id="CHEBI:73542"/>
        <dbReference type="ChEBI" id="CHEBI:74269"/>
        <dbReference type="EC" id="2.1.1.228"/>
    </reaction>
</comment>